<organism evidence="3 4">
    <name type="scientific">Levilactobacillus tongjiangensis</name>
    <dbReference type="NCBI Taxonomy" id="2486023"/>
    <lineage>
        <taxon>Bacteria</taxon>
        <taxon>Bacillati</taxon>
        <taxon>Bacillota</taxon>
        <taxon>Bacilli</taxon>
        <taxon>Lactobacillales</taxon>
        <taxon>Lactobacillaceae</taxon>
        <taxon>Levilactobacillus</taxon>
    </lineage>
</organism>
<feature type="compositionally biased region" description="Polar residues" evidence="1">
    <location>
        <begin position="1"/>
        <end position="13"/>
    </location>
</feature>
<keyword evidence="2" id="KW-1133">Transmembrane helix</keyword>
<keyword evidence="2" id="KW-0812">Transmembrane</keyword>
<proteinExistence type="predicted"/>
<feature type="compositionally biased region" description="Polar residues" evidence="1">
    <location>
        <begin position="70"/>
        <end position="80"/>
    </location>
</feature>
<comment type="caution">
    <text evidence="3">The sequence shown here is derived from an EMBL/GenBank/DDBJ whole genome shotgun (WGS) entry which is preliminary data.</text>
</comment>
<evidence type="ECO:0000256" key="2">
    <source>
        <dbReference type="SAM" id="Phobius"/>
    </source>
</evidence>
<keyword evidence="4" id="KW-1185">Reference proteome</keyword>
<evidence type="ECO:0000256" key="1">
    <source>
        <dbReference type="SAM" id="MobiDB-lite"/>
    </source>
</evidence>
<name>A0ABW1STT6_9LACO</name>
<accession>A0ABW1STT6</accession>
<protein>
    <submittedName>
        <fullName evidence="3">LPXTG cell wall anchor domain-containing protein</fullName>
    </submittedName>
</protein>
<keyword evidence="2" id="KW-0472">Membrane</keyword>
<evidence type="ECO:0000313" key="3">
    <source>
        <dbReference type="EMBL" id="MFC6207547.1"/>
    </source>
</evidence>
<dbReference type="NCBIfam" id="TIGR01167">
    <property type="entry name" value="LPXTG_anchor"/>
    <property type="match status" value="1"/>
</dbReference>
<feature type="compositionally biased region" description="Polar residues" evidence="1">
    <location>
        <begin position="25"/>
        <end position="36"/>
    </location>
</feature>
<dbReference type="Proteomes" id="UP001596254">
    <property type="component" value="Unassembled WGS sequence"/>
</dbReference>
<gene>
    <name evidence="3" type="ORF">ACFP1G_08660</name>
</gene>
<feature type="region of interest" description="Disordered" evidence="1">
    <location>
        <begin position="1"/>
        <end position="91"/>
    </location>
</feature>
<feature type="transmembrane region" description="Helical" evidence="2">
    <location>
        <begin position="94"/>
        <end position="111"/>
    </location>
</feature>
<evidence type="ECO:0000313" key="4">
    <source>
        <dbReference type="Proteomes" id="UP001596254"/>
    </source>
</evidence>
<sequence>MNPLTVGNANQASLEKEPHRKPASALTSIDETSSGNKPEEDEMGMASLPDPDRHHFDGGVTNKQSRKNRQSGMRQTSKSSPAHLPHTGAAQSNWHVLGLGLLVSLLGGYRYRRIFRLKSKKL</sequence>
<reference evidence="4" key="1">
    <citation type="journal article" date="2019" name="Int. J. Syst. Evol. Microbiol.">
        <title>The Global Catalogue of Microorganisms (GCM) 10K type strain sequencing project: providing services to taxonomists for standard genome sequencing and annotation.</title>
        <authorList>
            <consortium name="The Broad Institute Genomics Platform"/>
            <consortium name="The Broad Institute Genome Sequencing Center for Infectious Disease"/>
            <person name="Wu L."/>
            <person name="Ma J."/>
        </authorList>
    </citation>
    <scope>NUCLEOTIDE SEQUENCE [LARGE SCALE GENOMIC DNA]</scope>
    <source>
        <strain evidence="4">CCM 8905</strain>
    </source>
</reference>
<dbReference type="EMBL" id="JBHSSK010000022">
    <property type="protein sequence ID" value="MFC6207547.1"/>
    <property type="molecule type" value="Genomic_DNA"/>
</dbReference>